<dbReference type="Proteomes" id="UP000199306">
    <property type="component" value="Unassembled WGS sequence"/>
</dbReference>
<dbReference type="InterPro" id="IPR036388">
    <property type="entry name" value="WH-like_DNA-bd_sf"/>
</dbReference>
<gene>
    <name evidence="7" type="ORF">SAMN04515674_106166</name>
</gene>
<evidence type="ECO:0000256" key="1">
    <source>
        <dbReference type="ARBA" id="ARBA00023015"/>
    </source>
</evidence>
<keyword evidence="8" id="KW-1185">Reference proteome</keyword>
<dbReference type="OrthoDB" id="9797341at2"/>
<dbReference type="AlphaFoldDB" id="A0A1I5TR74"/>
<dbReference type="GO" id="GO:0006355">
    <property type="term" value="P:regulation of DNA-templated transcription"/>
    <property type="evidence" value="ECO:0007669"/>
    <property type="project" value="InterPro"/>
</dbReference>
<keyword evidence="4" id="KW-0597">Phosphoprotein</keyword>
<dbReference type="SMART" id="SM00421">
    <property type="entry name" value="HTH_LUXR"/>
    <property type="match status" value="1"/>
</dbReference>
<dbReference type="SUPFAM" id="SSF46894">
    <property type="entry name" value="C-terminal effector domain of the bipartite response regulators"/>
    <property type="match status" value="1"/>
</dbReference>
<dbReference type="PANTHER" id="PTHR43214">
    <property type="entry name" value="TWO-COMPONENT RESPONSE REGULATOR"/>
    <property type="match status" value="1"/>
</dbReference>
<dbReference type="InterPro" id="IPR039420">
    <property type="entry name" value="WalR-like"/>
</dbReference>
<evidence type="ECO:0000256" key="3">
    <source>
        <dbReference type="ARBA" id="ARBA00023163"/>
    </source>
</evidence>
<feature type="domain" description="Response regulatory" evidence="6">
    <location>
        <begin position="13"/>
        <end position="128"/>
    </location>
</feature>
<dbReference type="CDD" id="cd06170">
    <property type="entry name" value="LuxR_C_like"/>
    <property type="match status" value="1"/>
</dbReference>
<dbReference type="PANTHER" id="PTHR43214:SF41">
    <property type="entry name" value="NITRATE_NITRITE RESPONSE REGULATOR PROTEIN NARP"/>
    <property type="match status" value="1"/>
</dbReference>
<dbReference type="PROSITE" id="PS50043">
    <property type="entry name" value="HTH_LUXR_2"/>
    <property type="match status" value="1"/>
</dbReference>
<dbReference type="Gene3D" id="3.40.50.2300">
    <property type="match status" value="1"/>
</dbReference>
<dbReference type="SMART" id="SM00448">
    <property type="entry name" value="REC"/>
    <property type="match status" value="1"/>
</dbReference>
<evidence type="ECO:0000259" key="5">
    <source>
        <dbReference type="PROSITE" id="PS50043"/>
    </source>
</evidence>
<dbReference type="RefSeq" id="WP_092017358.1">
    <property type="nucleotide sequence ID" value="NZ_FOXH01000006.1"/>
</dbReference>
<evidence type="ECO:0000256" key="4">
    <source>
        <dbReference type="PROSITE-ProRule" id="PRU00169"/>
    </source>
</evidence>
<reference evidence="7 8" key="1">
    <citation type="submission" date="2016-10" db="EMBL/GenBank/DDBJ databases">
        <authorList>
            <person name="de Groot N.N."/>
        </authorList>
    </citation>
    <scope>NUCLEOTIDE SEQUENCE [LARGE SCALE GENOMIC DNA]</scope>
    <source>
        <strain evidence="8">E92,LMG 26720,CCM 7988</strain>
    </source>
</reference>
<dbReference type="InterPro" id="IPR000792">
    <property type="entry name" value="Tscrpt_reg_LuxR_C"/>
</dbReference>
<dbReference type="STRING" id="1079859.SAMN04515674_106166"/>
<dbReference type="Pfam" id="PF00072">
    <property type="entry name" value="Response_reg"/>
    <property type="match status" value="1"/>
</dbReference>
<protein>
    <submittedName>
        <fullName evidence="7">DNA-binding response regulator, NarL/FixJ family, contains REC and HTH domains</fullName>
    </submittedName>
</protein>
<dbReference type="PRINTS" id="PR00038">
    <property type="entry name" value="HTHLUXR"/>
</dbReference>
<accession>A0A1I5TR74</accession>
<dbReference type="InterPro" id="IPR016032">
    <property type="entry name" value="Sig_transdc_resp-reg_C-effctor"/>
</dbReference>
<dbReference type="PROSITE" id="PS50110">
    <property type="entry name" value="RESPONSE_REGULATORY"/>
    <property type="match status" value="1"/>
</dbReference>
<dbReference type="InterPro" id="IPR011006">
    <property type="entry name" value="CheY-like_superfamily"/>
</dbReference>
<keyword evidence="1" id="KW-0805">Transcription regulation</keyword>
<keyword evidence="2 7" id="KW-0238">DNA-binding</keyword>
<dbReference type="InterPro" id="IPR001789">
    <property type="entry name" value="Sig_transdc_resp-reg_receiver"/>
</dbReference>
<organism evidence="7 8">
    <name type="scientific">Pseudarcicella hirudinis</name>
    <dbReference type="NCBI Taxonomy" id="1079859"/>
    <lineage>
        <taxon>Bacteria</taxon>
        <taxon>Pseudomonadati</taxon>
        <taxon>Bacteroidota</taxon>
        <taxon>Cytophagia</taxon>
        <taxon>Cytophagales</taxon>
        <taxon>Flectobacillaceae</taxon>
        <taxon>Pseudarcicella</taxon>
    </lineage>
</organism>
<dbReference type="Pfam" id="PF00196">
    <property type="entry name" value="GerE"/>
    <property type="match status" value="1"/>
</dbReference>
<evidence type="ECO:0000256" key="2">
    <source>
        <dbReference type="ARBA" id="ARBA00023125"/>
    </source>
</evidence>
<dbReference type="EMBL" id="FOXH01000006">
    <property type="protein sequence ID" value="SFP85574.1"/>
    <property type="molecule type" value="Genomic_DNA"/>
</dbReference>
<keyword evidence="3" id="KW-0804">Transcription</keyword>
<dbReference type="Gene3D" id="1.10.10.10">
    <property type="entry name" value="Winged helix-like DNA-binding domain superfamily/Winged helix DNA-binding domain"/>
    <property type="match status" value="1"/>
</dbReference>
<dbReference type="GO" id="GO:0003677">
    <property type="term" value="F:DNA binding"/>
    <property type="evidence" value="ECO:0007669"/>
    <property type="project" value="UniProtKB-KW"/>
</dbReference>
<sequence>MMIHQGQSKESQSLFIADSNQILCETLRESLQHRKFIVSGFAIDGREAINQIRRLSPTASIISSDLAFFDGLEIARSAAREELDTLVILITESQEAVRQLMMAQIQVAGHLHKGFALSELFYCIQEILSGRQYISPQLNSMLMSLEDEEVKEYTPTIKLLKSLTNREKEVLKAIAKSYTTPKIADMFYISAATVNNHRANIMEKLNIKGRNQLISIALTLKPFLEQAA</sequence>
<name>A0A1I5TR74_9BACT</name>
<feature type="domain" description="HTH luxR-type" evidence="5">
    <location>
        <begin position="156"/>
        <end position="221"/>
    </location>
</feature>
<evidence type="ECO:0000259" key="6">
    <source>
        <dbReference type="PROSITE" id="PS50110"/>
    </source>
</evidence>
<evidence type="ECO:0000313" key="7">
    <source>
        <dbReference type="EMBL" id="SFP85574.1"/>
    </source>
</evidence>
<dbReference type="SUPFAM" id="SSF52172">
    <property type="entry name" value="CheY-like"/>
    <property type="match status" value="1"/>
</dbReference>
<proteinExistence type="predicted"/>
<feature type="modified residue" description="4-aspartylphosphate" evidence="4">
    <location>
        <position position="65"/>
    </location>
</feature>
<dbReference type="GO" id="GO:0000160">
    <property type="term" value="P:phosphorelay signal transduction system"/>
    <property type="evidence" value="ECO:0007669"/>
    <property type="project" value="InterPro"/>
</dbReference>
<evidence type="ECO:0000313" key="8">
    <source>
        <dbReference type="Proteomes" id="UP000199306"/>
    </source>
</evidence>